<dbReference type="Gene3D" id="3.30.70.1290">
    <property type="entry name" value="Transposase IS200-like"/>
    <property type="match status" value="1"/>
</dbReference>
<gene>
    <name evidence="2" type="ORF">H5P30_17170</name>
</gene>
<evidence type="ECO:0000259" key="1">
    <source>
        <dbReference type="SMART" id="SM01321"/>
    </source>
</evidence>
<dbReference type="Pfam" id="PF01797">
    <property type="entry name" value="Y1_Tnp"/>
    <property type="match status" value="1"/>
</dbReference>
<dbReference type="GO" id="GO:0003677">
    <property type="term" value="F:DNA binding"/>
    <property type="evidence" value="ECO:0007669"/>
    <property type="project" value="InterPro"/>
</dbReference>
<dbReference type="EMBL" id="JACHVA010000127">
    <property type="protein sequence ID" value="MBC2603516.1"/>
    <property type="molecule type" value="Genomic_DNA"/>
</dbReference>
<evidence type="ECO:0000313" key="2">
    <source>
        <dbReference type="EMBL" id="MBC2603516.1"/>
    </source>
</evidence>
<dbReference type="RefSeq" id="WP_185694144.1">
    <property type="nucleotide sequence ID" value="NZ_JACHVA010000127.1"/>
</dbReference>
<protein>
    <submittedName>
        <fullName evidence="2">Transposase</fullName>
    </submittedName>
</protein>
<dbReference type="InterPro" id="IPR036515">
    <property type="entry name" value="Transposase_17_sf"/>
</dbReference>
<comment type="caution">
    <text evidence="2">The sequence shown here is derived from an EMBL/GenBank/DDBJ whole genome shotgun (WGS) entry which is preliminary data.</text>
</comment>
<sequence>MGRIRKKVLGQTAYYHLMSRTVNGEALFGAREREVLRKMIWQVCDFSGVRVVTYAVMKNHFHILVEVPSEGTVVSDEEIVRRYRRLYPKPTPWQPLRAEVLAGELKRDSLEGRELRKDLLRRMHDISTLMKTLKQRFSLWFNRSRERFGPVWSERFKSVLVEGDRWALRTVAAYIDLNAVRAGLVSDPKDYRFCGYAEALAGSRIARAGLGVVDKDLAGYRQTLYRSGAAEKDGKEPISREEALRVLQEEKGKLPLAVILRCRVRYFTDGMVLGSEKFVEEHLKTMKDRGIRPRRSHPMSGADWQGLSVGTGLRKDLFG</sequence>
<dbReference type="Proteomes" id="UP000525652">
    <property type="component" value="Unassembled WGS sequence"/>
</dbReference>
<name>A0A7X1E5U7_9BACT</name>
<dbReference type="SUPFAM" id="SSF143422">
    <property type="entry name" value="Transposase IS200-like"/>
    <property type="match status" value="1"/>
</dbReference>
<dbReference type="SMART" id="SM01321">
    <property type="entry name" value="Y1_Tnp"/>
    <property type="match status" value="1"/>
</dbReference>
<keyword evidence="3" id="KW-1185">Reference proteome</keyword>
<dbReference type="PANTHER" id="PTHR34322:SF2">
    <property type="entry name" value="TRANSPOSASE IS200-LIKE DOMAIN-CONTAINING PROTEIN"/>
    <property type="match status" value="1"/>
</dbReference>
<dbReference type="GO" id="GO:0004803">
    <property type="term" value="F:transposase activity"/>
    <property type="evidence" value="ECO:0007669"/>
    <property type="project" value="InterPro"/>
</dbReference>
<dbReference type="InterPro" id="IPR002686">
    <property type="entry name" value="Transposase_17"/>
</dbReference>
<organism evidence="2 3">
    <name type="scientific">Puniceicoccus vermicola</name>
    <dbReference type="NCBI Taxonomy" id="388746"/>
    <lineage>
        <taxon>Bacteria</taxon>
        <taxon>Pseudomonadati</taxon>
        <taxon>Verrucomicrobiota</taxon>
        <taxon>Opitutia</taxon>
        <taxon>Puniceicoccales</taxon>
        <taxon>Puniceicoccaceae</taxon>
        <taxon>Puniceicoccus</taxon>
    </lineage>
</organism>
<feature type="domain" description="Transposase IS200-like" evidence="1">
    <location>
        <begin position="10"/>
        <end position="178"/>
    </location>
</feature>
<proteinExistence type="predicted"/>
<dbReference type="PANTHER" id="PTHR34322">
    <property type="entry name" value="TRANSPOSASE, Y1_TNP DOMAIN-CONTAINING"/>
    <property type="match status" value="1"/>
</dbReference>
<dbReference type="AlphaFoldDB" id="A0A7X1E5U7"/>
<reference evidence="2 3" key="1">
    <citation type="submission" date="2020-07" db="EMBL/GenBank/DDBJ databases">
        <authorList>
            <person name="Feng X."/>
        </authorList>
    </citation>
    <scope>NUCLEOTIDE SEQUENCE [LARGE SCALE GENOMIC DNA]</scope>
    <source>
        <strain evidence="2 3">JCM14086</strain>
    </source>
</reference>
<evidence type="ECO:0000313" key="3">
    <source>
        <dbReference type="Proteomes" id="UP000525652"/>
    </source>
</evidence>
<accession>A0A7X1E5U7</accession>
<dbReference type="GO" id="GO:0006313">
    <property type="term" value="P:DNA transposition"/>
    <property type="evidence" value="ECO:0007669"/>
    <property type="project" value="InterPro"/>
</dbReference>